<feature type="transmembrane region" description="Helical" evidence="1">
    <location>
        <begin position="12"/>
        <end position="32"/>
    </location>
</feature>
<accession>A0A0K2GCF4</accession>
<protein>
    <recommendedName>
        <fullName evidence="2">VanZ-like domain-containing protein</fullName>
    </recommendedName>
</protein>
<keyword evidence="1" id="KW-0472">Membrane</keyword>
<sequence length="140" mass="15781">MTQRSTGTIPWSLVCLCWALLIVIVCTVPWEISHAHWWRVTWVPFIDALHSKRRLIDAAGNIVLYIPLGFSYARTRRSSMRRAMVEAGILAALLAAGCELYQVFSPVRFPSMTDVVSNTAGALMGSFFADRCRQHRGLLR</sequence>
<dbReference type="AlphaFoldDB" id="A0A0K2GCF4"/>
<name>A0A0K2GCF4_NITMO</name>
<reference evidence="3 4" key="1">
    <citation type="journal article" date="2015" name="Proc. Natl. Acad. Sci. U.S.A.">
        <title>Expanded metabolic versatility of ubiquitous nitrite-oxidizing bacteria from the genus Nitrospira.</title>
        <authorList>
            <person name="Koch H."/>
            <person name="Lucker S."/>
            <person name="Albertsen M."/>
            <person name="Kitzinger K."/>
            <person name="Herbold C."/>
            <person name="Spieck E."/>
            <person name="Nielsen P.H."/>
            <person name="Wagner M."/>
            <person name="Daims H."/>
        </authorList>
    </citation>
    <scope>NUCLEOTIDE SEQUENCE [LARGE SCALE GENOMIC DNA]</scope>
    <source>
        <strain evidence="3 4">NSP M-1</strain>
    </source>
</reference>
<keyword evidence="1" id="KW-0812">Transmembrane</keyword>
<dbReference type="InterPro" id="IPR006976">
    <property type="entry name" value="VanZ-like"/>
</dbReference>
<proteinExistence type="predicted"/>
<gene>
    <name evidence="3" type="ORF">NITMOv2_2225</name>
</gene>
<organism evidence="3 4">
    <name type="scientific">Nitrospira moscoviensis</name>
    <dbReference type="NCBI Taxonomy" id="42253"/>
    <lineage>
        <taxon>Bacteria</taxon>
        <taxon>Pseudomonadati</taxon>
        <taxon>Nitrospirota</taxon>
        <taxon>Nitrospiria</taxon>
        <taxon>Nitrospirales</taxon>
        <taxon>Nitrospiraceae</taxon>
        <taxon>Nitrospira</taxon>
    </lineage>
</organism>
<evidence type="ECO:0000313" key="3">
    <source>
        <dbReference type="EMBL" id="ALA58641.1"/>
    </source>
</evidence>
<dbReference type="Proteomes" id="UP000069205">
    <property type="component" value="Chromosome"/>
</dbReference>
<evidence type="ECO:0000259" key="2">
    <source>
        <dbReference type="Pfam" id="PF04892"/>
    </source>
</evidence>
<dbReference type="NCBIfam" id="NF037970">
    <property type="entry name" value="vanZ_1"/>
    <property type="match status" value="1"/>
</dbReference>
<feature type="transmembrane region" description="Helical" evidence="1">
    <location>
        <begin position="55"/>
        <end position="73"/>
    </location>
</feature>
<evidence type="ECO:0000313" key="4">
    <source>
        <dbReference type="Proteomes" id="UP000069205"/>
    </source>
</evidence>
<dbReference type="Pfam" id="PF04892">
    <property type="entry name" value="VanZ"/>
    <property type="match status" value="1"/>
</dbReference>
<dbReference type="PATRIC" id="fig|42253.5.peg.2191"/>
<keyword evidence="4" id="KW-1185">Reference proteome</keyword>
<dbReference type="RefSeq" id="WP_187299426.1">
    <property type="nucleotide sequence ID" value="NZ_CP011801.1"/>
</dbReference>
<dbReference type="EMBL" id="CP011801">
    <property type="protein sequence ID" value="ALA58641.1"/>
    <property type="molecule type" value="Genomic_DNA"/>
</dbReference>
<keyword evidence="1" id="KW-1133">Transmembrane helix</keyword>
<feature type="domain" description="VanZ-like" evidence="2">
    <location>
        <begin position="13"/>
        <end position="129"/>
    </location>
</feature>
<dbReference type="KEGG" id="nmv:NITMOv2_2225"/>
<evidence type="ECO:0000256" key="1">
    <source>
        <dbReference type="SAM" id="Phobius"/>
    </source>
</evidence>